<dbReference type="AlphaFoldDB" id="A0A6L6XXA7"/>
<sequence>MLPREDVRGIFGEFGADGRARQTYLRRIATADEPVAPATRSGAGLTTSCFYTFGDSAGHTLDVEVSQYPSAGSLARRWKALRSSGPPVARTEGQVLSLPATRTFALRADAAILQLRYATFGDLQRQRPMSARERSWQQVRMRQVREVVAAHVADGSAVAGPATVTTGVVPQPGSPPYLAPCNLLTDAVLEAAGTPPPGPVDVDSSYVSRDPYTDVPVASCERRGTAGGVSTMAVLEVRVAGTPVQADEAQAKHLDNRYPPGTRIRNVTTDAGAAYVVDVGGTPTTRGGAGRSRWSSAPTSPT</sequence>
<protein>
    <submittedName>
        <fullName evidence="2">Uncharacterized protein</fullName>
    </submittedName>
</protein>
<organism evidence="2 3">
    <name type="scientific">Nocardioides agri</name>
    <dbReference type="NCBI Taxonomy" id="2682843"/>
    <lineage>
        <taxon>Bacteria</taxon>
        <taxon>Bacillati</taxon>
        <taxon>Actinomycetota</taxon>
        <taxon>Actinomycetes</taxon>
        <taxon>Propionibacteriales</taxon>
        <taxon>Nocardioidaceae</taxon>
        <taxon>Nocardioides</taxon>
    </lineage>
</organism>
<comment type="caution">
    <text evidence="2">The sequence shown here is derived from an EMBL/GenBank/DDBJ whole genome shotgun (WGS) entry which is preliminary data.</text>
</comment>
<dbReference type="Proteomes" id="UP000473525">
    <property type="component" value="Unassembled WGS sequence"/>
</dbReference>
<gene>
    <name evidence="2" type="ORF">GON03_21270</name>
</gene>
<dbReference type="RefSeq" id="WP_157346716.1">
    <property type="nucleotide sequence ID" value="NZ_WSEK01000005.1"/>
</dbReference>
<dbReference type="EMBL" id="WSEK01000005">
    <property type="protein sequence ID" value="MVQ51718.1"/>
    <property type="molecule type" value="Genomic_DNA"/>
</dbReference>
<evidence type="ECO:0000256" key="1">
    <source>
        <dbReference type="SAM" id="MobiDB-lite"/>
    </source>
</evidence>
<proteinExistence type="predicted"/>
<reference evidence="2 3" key="1">
    <citation type="submission" date="2019-12" db="EMBL/GenBank/DDBJ databases">
        <authorList>
            <person name="Huq M.A."/>
        </authorList>
    </citation>
    <scope>NUCLEOTIDE SEQUENCE [LARGE SCALE GENOMIC DNA]</scope>
    <source>
        <strain evidence="2 3">MAH-18</strain>
    </source>
</reference>
<accession>A0A6L6XXA7</accession>
<name>A0A6L6XXA7_9ACTN</name>
<keyword evidence="3" id="KW-1185">Reference proteome</keyword>
<feature type="region of interest" description="Disordered" evidence="1">
    <location>
        <begin position="279"/>
        <end position="302"/>
    </location>
</feature>
<evidence type="ECO:0000313" key="3">
    <source>
        <dbReference type="Proteomes" id="UP000473525"/>
    </source>
</evidence>
<evidence type="ECO:0000313" key="2">
    <source>
        <dbReference type="EMBL" id="MVQ51718.1"/>
    </source>
</evidence>